<evidence type="ECO:0000313" key="1">
    <source>
        <dbReference type="EMBL" id="MBX35940.1"/>
    </source>
</evidence>
<proteinExistence type="predicted"/>
<protein>
    <submittedName>
        <fullName evidence="1">Uncharacterized protein</fullName>
    </submittedName>
</protein>
<dbReference type="EMBL" id="GGEC01055456">
    <property type="protein sequence ID" value="MBX35940.1"/>
    <property type="molecule type" value="Transcribed_RNA"/>
</dbReference>
<name>A0A2P2N0E7_RHIMU</name>
<accession>A0A2P2N0E7</accession>
<organism evidence="1">
    <name type="scientific">Rhizophora mucronata</name>
    <name type="common">Asiatic mangrove</name>
    <dbReference type="NCBI Taxonomy" id="61149"/>
    <lineage>
        <taxon>Eukaryota</taxon>
        <taxon>Viridiplantae</taxon>
        <taxon>Streptophyta</taxon>
        <taxon>Embryophyta</taxon>
        <taxon>Tracheophyta</taxon>
        <taxon>Spermatophyta</taxon>
        <taxon>Magnoliopsida</taxon>
        <taxon>eudicotyledons</taxon>
        <taxon>Gunneridae</taxon>
        <taxon>Pentapetalae</taxon>
        <taxon>rosids</taxon>
        <taxon>fabids</taxon>
        <taxon>Malpighiales</taxon>
        <taxon>Rhizophoraceae</taxon>
        <taxon>Rhizophora</taxon>
    </lineage>
</organism>
<dbReference type="AlphaFoldDB" id="A0A2P2N0E7"/>
<reference evidence="1" key="1">
    <citation type="submission" date="2018-02" db="EMBL/GenBank/DDBJ databases">
        <title>Rhizophora mucronata_Transcriptome.</title>
        <authorList>
            <person name="Meera S.P."/>
            <person name="Sreeshan A."/>
            <person name="Augustine A."/>
        </authorList>
    </citation>
    <scope>NUCLEOTIDE SEQUENCE</scope>
    <source>
        <tissue evidence="1">Leaf</tissue>
    </source>
</reference>
<sequence length="89" mass="10798">MYPHSNTQLFSNKTSNMIQILRSESIAKSEKEIRRIRSNYQLYKFCTLIGNKRHIFDKLEQHQFILPRFRIHLLIQIKIADPQILELWN</sequence>